<organism evidence="2 3">
    <name type="scientific">Halovivax asiaticus JCM 14624</name>
    <dbReference type="NCBI Taxonomy" id="1227490"/>
    <lineage>
        <taxon>Archaea</taxon>
        <taxon>Methanobacteriati</taxon>
        <taxon>Methanobacteriota</taxon>
        <taxon>Stenosarchaea group</taxon>
        <taxon>Halobacteria</taxon>
        <taxon>Halobacteriales</taxon>
        <taxon>Natrialbaceae</taxon>
        <taxon>Halovivax</taxon>
    </lineage>
</organism>
<evidence type="ECO:0000256" key="1">
    <source>
        <dbReference type="SAM" id="MobiDB-lite"/>
    </source>
</evidence>
<evidence type="ECO:0000313" key="3">
    <source>
        <dbReference type="Proteomes" id="UP000011560"/>
    </source>
</evidence>
<dbReference type="RefSeq" id="WP_007700252.1">
    <property type="nucleotide sequence ID" value="NZ_AOIQ01000013.1"/>
</dbReference>
<dbReference type="OrthoDB" id="271937at2157"/>
<protein>
    <submittedName>
        <fullName evidence="2">Uncharacterized protein</fullName>
    </submittedName>
</protein>
<comment type="caution">
    <text evidence="2">The sequence shown here is derived from an EMBL/GenBank/DDBJ whole genome shotgun (WGS) entry which is preliminary data.</text>
</comment>
<dbReference type="Proteomes" id="UP000011560">
    <property type="component" value="Unassembled WGS sequence"/>
</dbReference>
<dbReference type="AlphaFoldDB" id="M0BKY6"/>
<sequence length="224" mass="22845">MNRTKPIVAALLAGMLVLSVLAPVGAAATTDDSTDLTIDVSDEEDPVVTVTHNDSAVESATVDVAIDENETDENASYAGVGTYTTDENGTVDLPAPSEAVTVVITATAENASATTTVELGPSDNESENAFGQLLSSFIEDTDKSEVDGPFGQFVADFVHENNPGNAPDHAGPPADAGGDNESSQGPPAQAGNDDGDEKNGPPAHAGGPNDADDDDEDDTEETDE</sequence>
<feature type="region of interest" description="Disordered" evidence="1">
    <location>
        <begin position="156"/>
        <end position="224"/>
    </location>
</feature>
<reference evidence="2 3" key="1">
    <citation type="journal article" date="2014" name="PLoS Genet.">
        <title>Phylogenetically driven sequencing of extremely halophilic archaea reveals strategies for static and dynamic osmo-response.</title>
        <authorList>
            <person name="Becker E.A."/>
            <person name="Seitzer P.M."/>
            <person name="Tritt A."/>
            <person name="Larsen D."/>
            <person name="Krusor M."/>
            <person name="Yao A.I."/>
            <person name="Wu D."/>
            <person name="Madern D."/>
            <person name="Eisen J.A."/>
            <person name="Darling A.E."/>
            <person name="Facciotti M.T."/>
        </authorList>
    </citation>
    <scope>NUCLEOTIDE SEQUENCE [LARGE SCALE GENOMIC DNA]</scope>
    <source>
        <strain evidence="2 3">JCM 14624</strain>
    </source>
</reference>
<evidence type="ECO:0000313" key="2">
    <source>
        <dbReference type="EMBL" id="ELZ11142.1"/>
    </source>
</evidence>
<feature type="compositionally biased region" description="Acidic residues" evidence="1">
    <location>
        <begin position="210"/>
        <end position="224"/>
    </location>
</feature>
<keyword evidence="3" id="KW-1185">Reference proteome</keyword>
<dbReference type="EMBL" id="AOIQ01000013">
    <property type="protein sequence ID" value="ELZ11142.1"/>
    <property type="molecule type" value="Genomic_DNA"/>
</dbReference>
<proteinExistence type="predicted"/>
<feature type="compositionally biased region" description="Low complexity" evidence="1">
    <location>
        <begin position="161"/>
        <end position="180"/>
    </location>
</feature>
<accession>M0BKY6</accession>
<name>M0BKY6_9EURY</name>
<dbReference type="PATRIC" id="fig|1227490.4.peg.1529"/>
<gene>
    <name evidence="2" type="ORF">C479_07533</name>
</gene>